<dbReference type="EMBL" id="QSIR01000001">
    <property type="protein sequence ID" value="RHD09329.1"/>
    <property type="molecule type" value="Genomic_DNA"/>
</dbReference>
<keyword evidence="1" id="KW-0134">Cell wall</keyword>
<evidence type="ECO:0000259" key="6">
    <source>
        <dbReference type="Pfam" id="PF00746"/>
    </source>
</evidence>
<dbReference type="NCBIfam" id="NF033902">
    <property type="entry name" value="iso_D2_wall_anc"/>
    <property type="match status" value="1"/>
</dbReference>
<protein>
    <submittedName>
        <fullName evidence="9">Isopeptide-forming domain-containing fimbrial protein</fullName>
    </submittedName>
</protein>
<dbReference type="NCBIfam" id="TIGR01167">
    <property type="entry name" value="LPXTG_anchor"/>
    <property type="match status" value="1"/>
</dbReference>
<keyword evidence="5" id="KW-0472">Membrane</keyword>
<evidence type="ECO:0000256" key="4">
    <source>
        <dbReference type="ARBA" id="ARBA00023088"/>
    </source>
</evidence>
<dbReference type="Gene3D" id="2.60.40.10">
    <property type="entry name" value="Immunoglobulins"/>
    <property type="match status" value="1"/>
</dbReference>
<reference evidence="9 10" key="1">
    <citation type="submission" date="2018-08" db="EMBL/GenBank/DDBJ databases">
        <title>A genome reference for cultivated species of the human gut microbiota.</title>
        <authorList>
            <person name="Zou Y."/>
            <person name="Xue W."/>
            <person name="Luo G."/>
        </authorList>
    </citation>
    <scope>NUCLEOTIDE SEQUENCE [LARGE SCALE GENOMIC DNA]</scope>
    <source>
        <strain evidence="9 10">AM32-6</strain>
    </source>
</reference>
<evidence type="ECO:0000313" key="10">
    <source>
        <dbReference type="Proteomes" id="UP000284472"/>
    </source>
</evidence>
<dbReference type="Proteomes" id="UP000284472">
    <property type="component" value="Unassembled WGS sequence"/>
</dbReference>
<dbReference type="InterPro" id="IPR048052">
    <property type="entry name" value="FM1-like"/>
</dbReference>
<dbReference type="Pfam" id="PF00746">
    <property type="entry name" value="Gram_pos_anchor"/>
    <property type="match status" value="1"/>
</dbReference>
<evidence type="ECO:0000259" key="8">
    <source>
        <dbReference type="Pfam" id="PF17802"/>
    </source>
</evidence>
<name>A0A414DFK0_MEDGN</name>
<evidence type="ECO:0000256" key="3">
    <source>
        <dbReference type="ARBA" id="ARBA00022729"/>
    </source>
</evidence>
<dbReference type="AlphaFoldDB" id="A0A414DFK0"/>
<feature type="domain" description="Gram-positive cocci surface proteins LPxTG" evidence="6">
    <location>
        <begin position="481"/>
        <end position="521"/>
    </location>
</feature>
<dbReference type="InterPro" id="IPR041033">
    <property type="entry name" value="SpaA_PFL_dom_1"/>
</dbReference>
<feature type="transmembrane region" description="Helical" evidence="5">
    <location>
        <begin position="492"/>
        <end position="513"/>
    </location>
</feature>
<dbReference type="Pfam" id="PF16569">
    <property type="entry name" value="GramPos_pilinBB"/>
    <property type="match status" value="1"/>
</dbReference>
<evidence type="ECO:0000259" key="7">
    <source>
        <dbReference type="Pfam" id="PF16569"/>
    </source>
</evidence>
<sequence>MKTQKKWIKSMLSIIMAGIMLFGMTLTTLAAGELETRAAETGTVTINNTVAGKGLTYYQIFAATKNGTAVAYTLNQEFAGFFTSNEKYGCAGLEGEAFSQKAYEYVSNQTAPDARKALSQELLAWTLANNKNGTTTTTTETTTMVPGLVYGFYLFNFAGATNVDGITGDVATPAMLINVTDPAVTINMKSSYPVVDKTADDQSTAIGDTVTYTLTSHVPDMTGYDSYVFKFKDTLSAGLTFGKITEVKVGDQPLTAETQYTLTQEVENPNAITIEILNFINYKNQVGQPIVVKYTATVNEKAVVGMNPNTNEAKVEYSNDPSNPTTGVPSVPDVVDVHTFDFTVNKYFMADQQKSPLSGVGFRLYTDKDCMNEVKVVQESAGDGQNAAVYRKAKAEESGVEAITPAFGKIQFKGLDAGTYYLKETTTPDGYNKLTGPIKIEITPTYEKEKLTKYEVKYTYNDKVVVVSSDKKDQSPTIEVENKSGTELPNTGGIGAVIFTIAGVAILAVVMICSMRSKKRKHS</sequence>
<feature type="domain" description="SpaA-like prealbumin fold" evidence="8">
    <location>
        <begin position="351"/>
        <end position="446"/>
    </location>
</feature>
<keyword evidence="2" id="KW-0964">Secreted</keyword>
<dbReference type="InterPro" id="IPR013783">
    <property type="entry name" value="Ig-like_fold"/>
</dbReference>
<gene>
    <name evidence="9" type="ORF">DW812_00835</name>
</gene>
<dbReference type="Pfam" id="PF17802">
    <property type="entry name" value="SpaA"/>
    <property type="match status" value="1"/>
</dbReference>
<keyword evidence="4" id="KW-0572">Peptidoglycan-anchor</keyword>
<evidence type="ECO:0000256" key="2">
    <source>
        <dbReference type="ARBA" id="ARBA00022525"/>
    </source>
</evidence>
<accession>A0A414DFK0</accession>
<dbReference type="InterPro" id="IPR026466">
    <property type="entry name" value="Fim_isopep_form_D2_dom"/>
</dbReference>
<feature type="domain" description="Gram-positive pilin backbone subunit 2 Cna-B-like" evidence="7">
    <location>
        <begin position="206"/>
        <end position="321"/>
    </location>
</feature>
<evidence type="ECO:0000256" key="1">
    <source>
        <dbReference type="ARBA" id="ARBA00022512"/>
    </source>
</evidence>
<dbReference type="RefSeq" id="WP_118043570.1">
    <property type="nucleotide sequence ID" value="NZ_JADMTQ010000028.1"/>
</dbReference>
<dbReference type="Gene3D" id="2.60.40.740">
    <property type="match status" value="1"/>
</dbReference>
<dbReference type="NCBIfam" id="TIGR04226">
    <property type="entry name" value="RrgB_K2N_iso_D2"/>
    <property type="match status" value="1"/>
</dbReference>
<comment type="caution">
    <text evidence="9">The sequence shown here is derived from an EMBL/GenBank/DDBJ whole genome shotgun (WGS) entry which is preliminary data.</text>
</comment>
<keyword evidence="5" id="KW-1133">Transmembrane helix</keyword>
<organism evidence="9 10">
    <name type="scientific">Mediterraneibacter gnavus</name>
    <name type="common">Ruminococcus gnavus</name>
    <dbReference type="NCBI Taxonomy" id="33038"/>
    <lineage>
        <taxon>Bacteria</taxon>
        <taxon>Bacillati</taxon>
        <taxon>Bacillota</taxon>
        <taxon>Clostridia</taxon>
        <taxon>Lachnospirales</taxon>
        <taxon>Lachnospiraceae</taxon>
        <taxon>Mediterraneibacter</taxon>
    </lineage>
</organism>
<keyword evidence="5" id="KW-0812">Transmembrane</keyword>
<evidence type="ECO:0000313" key="9">
    <source>
        <dbReference type="EMBL" id="RHD09329.1"/>
    </source>
</evidence>
<dbReference type="InterPro" id="IPR019931">
    <property type="entry name" value="LPXTG_anchor"/>
</dbReference>
<keyword evidence="3" id="KW-0732">Signal</keyword>
<dbReference type="InterPro" id="IPR032334">
    <property type="entry name" value="GramPos_pilinBB"/>
</dbReference>
<evidence type="ECO:0000256" key="5">
    <source>
        <dbReference type="SAM" id="Phobius"/>
    </source>
</evidence>
<proteinExistence type="predicted"/>